<dbReference type="Proteomes" id="UP001059041">
    <property type="component" value="Unassembled WGS sequence"/>
</dbReference>
<sequence>MESSSVQPHTSDHHQVTESATIKDSGELCSVDGPAFKPSEISECLQLCILDDEEMKDKIQKVHKKHSYSGLEIRHGDLDGDQNDGSSNHRDTSQGGPLPEGPCNSQEHEGTELNGKIPNRDSGIDSPSCGAEGEVFRNEDPIEEEDRNDSIPMETESMSCVTVSNKFDSSQDEDSDEGSCEDPESLELK</sequence>
<protein>
    <submittedName>
        <fullName evidence="2">FYVE</fullName>
    </submittedName>
</protein>
<evidence type="ECO:0000256" key="1">
    <source>
        <dbReference type="SAM" id="MobiDB-lite"/>
    </source>
</evidence>
<reference evidence="2" key="1">
    <citation type="submission" date="2021-02" db="EMBL/GenBank/DDBJ databases">
        <title>Comparative genomics reveals that relaxation of natural selection precedes convergent phenotypic evolution of cavefish.</title>
        <authorList>
            <person name="Peng Z."/>
        </authorList>
    </citation>
    <scope>NUCLEOTIDE SEQUENCE</scope>
    <source>
        <tissue evidence="2">Muscle</tissue>
    </source>
</reference>
<accession>A0A9W7W9B7</accession>
<evidence type="ECO:0000313" key="2">
    <source>
        <dbReference type="EMBL" id="KAI7789903.1"/>
    </source>
</evidence>
<organism evidence="2 3">
    <name type="scientific">Triplophysa rosa</name>
    <name type="common">Cave loach</name>
    <dbReference type="NCBI Taxonomy" id="992332"/>
    <lineage>
        <taxon>Eukaryota</taxon>
        <taxon>Metazoa</taxon>
        <taxon>Chordata</taxon>
        <taxon>Craniata</taxon>
        <taxon>Vertebrata</taxon>
        <taxon>Euteleostomi</taxon>
        <taxon>Actinopterygii</taxon>
        <taxon>Neopterygii</taxon>
        <taxon>Teleostei</taxon>
        <taxon>Ostariophysi</taxon>
        <taxon>Cypriniformes</taxon>
        <taxon>Nemacheilidae</taxon>
        <taxon>Triplophysa</taxon>
    </lineage>
</organism>
<feature type="region of interest" description="Disordered" evidence="1">
    <location>
        <begin position="1"/>
        <end position="36"/>
    </location>
</feature>
<evidence type="ECO:0000313" key="3">
    <source>
        <dbReference type="Proteomes" id="UP001059041"/>
    </source>
</evidence>
<gene>
    <name evidence="2" type="ORF">IRJ41_010165</name>
</gene>
<feature type="compositionally biased region" description="Acidic residues" evidence="1">
    <location>
        <begin position="170"/>
        <end position="189"/>
    </location>
</feature>
<feature type="non-terminal residue" evidence="2">
    <location>
        <position position="189"/>
    </location>
</feature>
<feature type="compositionally biased region" description="Polar residues" evidence="1">
    <location>
        <begin position="156"/>
        <end position="167"/>
    </location>
</feature>
<dbReference type="EMBL" id="JAFHDT010000299">
    <property type="protein sequence ID" value="KAI7789903.1"/>
    <property type="molecule type" value="Genomic_DNA"/>
</dbReference>
<comment type="caution">
    <text evidence="2">The sequence shown here is derived from an EMBL/GenBank/DDBJ whole genome shotgun (WGS) entry which is preliminary data.</text>
</comment>
<feature type="region of interest" description="Disordered" evidence="1">
    <location>
        <begin position="61"/>
        <end position="189"/>
    </location>
</feature>
<keyword evidence="3" id="KW-1185">Reference proteome</keyword>
<proteinExistence type="predicted"/>
<name>A0A9W7W9B7_TRIRA</name>
<dbReference type="AlphaFoldDB" id="A0A9W7W9B7"/>